<evidence type="ECO:0000313" key="4">
    <source>
        <dbReference type="Proteomes" id="UP000075714"/>
    </source>
</evidence>
<evidence type="ECO:0000256" key="1">
    <source>
        <dbReference type="SAM" id="MobiDB-lite"/>
    </source>
</evidence>
<dbReference type="SUPFAM" id="SSF53213">
    <property type="entry name" value="LigB-like"/>
    <property type="match status" value="1"/>
</dbReference>
<proteinExistence type="predicted"/>
<feature type="domain" description="Extradiol ring-cleavage dioxygenase class III enzyme subunit B" evidence="2">
    <location>
        <begin position="281"/>
        <end position="375"/>
    </location>
</feature>
<accession>A0A150H1H3</accession>
<gene>
    <name evidence="3" type="ORF">GPECTOR_2g1373</name>
</gene>
<organism evidence="3 4">
    <name type="scientific">Gonium pectorale</name>
    <name type="common">Green alga</name>
    <dbReference type="NCBI Taxonomy" id="33097"/>
    <lineage>
        <taxon>Eukaryota</taxon>
        <taxon>Viridiplantae</taxon>
        <taxon>Chlorophyta</taxon>
        <taxon>core chlorophytes</taxon>
        <taxon>Chlorophyceae</taxon>
        <taxon>CS clade</taxon>
        <taxon>Chlamydomonadales</taxon>
        <taxon>Volvocaceae</taxon>
        <taxon>Gonium</taxon>
    </lineage>
</organism>
<dbReference type="GO" id="GO:0008198">
    <property type="term" value="F:ferrous iron binding"/>
    <property type="evidence" value="ECO:0007669"/>
    <property type="project" value="InterPro"/>
</dbReference>
<feature type="region of interest" description="Disordered" evidence="1">
    <location>
        <begin position="197"/>
        <end position="232"/>
    </location>
</feature>
<protein>
    <recommendedName>
        <fullName evidence="2">Extradiol ring-cleavage dioxygenase class III enzyme subunit B domain-containing protein</fullName>
    </recommendedName>
</protein>
<keyword evidence="4" id="KW-1185">Reference proteome</keyword>
<dbReference type="GO" id="GO:0016702">
    <property type="term" value="F:oxidoreductase activity, acting on single donors with incorporation of molecular oxygen, incorporation of two atoms of oxygen"/>
    <property type="evidence" value="ECO:0007669"/>
    <property type="project" value="UniProtKB-ARBA"/>
</dbReference>
<dbReference type="Pfam" id="PF02900">
    <property type="entry name" value="LigB"/>
    <property type="match status" value="1"/>
</dbReference>
<dbReference type="Proteomes" id="UP000075714">
    <property type="component" value="Unassembled WGS sequence"/>
</dbReference>
<dbReference type="AlphaFoldDB" id="A0A150H1H3"/>
<sequence>MLLCRKSMAYVVGGAVMPHGALVVDPRNFNGSENATDAAYALHYASIEAGRFLQSLEPEVLLLVTPHGLALQEPFLLYNNPAAAGSVSVDDWVPCSFPPCNYNATVRLDVHLTKHLESGLAGSGASVISLSGFGPPAEGTLPLPLAWAEVIPLYFIGRAYEPAPAQHGRGVQGAPPAESLDLGQRLRQGVDTARRLMSSAAARQRDVERELRQRKSRRSLAQHGRGATSSASAASAASISAAAGTVGAAAAAISPNATMPRVVVLSVPSRRYEHSVQMIPELLALGKALFTQLDSLDERIAVVVSGDLAHTWDPAGPYGYSDHAAVFDRAVTQWAHDLDRSALLKTAAKSVGEAKSCGFPGLVLLQGLMDSIKPDDMHSVLLEYGHPSYYGMMCAVFDFQGDA</sequence>
<comment type="caution">
    <text evidence="3">The sequence shown here is derived from an EMBL/GenBank/DDBJ whole genome shotgun (WGS) entry which is preliminary data.</text>
</comment>
<evidence type="ECO:0000259" key="2">
    <source>
        <dbReference type="Pfam" id="PF02900"/>
    </source>
</evidence>
<name>A0A150H1H3_GONPE</name>
<reference evidence="4" key="1">
    <citation type="journal article" date="2016" name="Nat. Commun.">
        <title>The Gonium pectorale genome demonstrates co-option of cell cycle regulation during the evolution of multicellularity.</title>
        <authorList>
            <person name="Hanschen E.R."/>
            <person name="Marriage T.N."/>
            <person name="Ferris P.J."/>
            <person name="Hamaji T."/>
            <person name="Toyoda A."/>
            <person name="Fujiyama A."/>
            <person name="Neme R."/>
            <person name="Noguchi H."/>
            <person name="Minakuchi Y."/>
            <person name="Suzuki M."/>
            <person name="Kawai-Toyooka H."/>
            <person name="Smith D.R."/>
            <person name="Sparks H."/>
            <person name="Anderson J."/>
            <person name="Bakaric R."/>
            <person name="Luria V."/>
            <person name="Karger A."/>
            <person name="Kirschner M.W."/>
            <person name="Durand P.M."/>
            <person name="Michod R.E."/>
            <person name="Nozaki H."/>
            <person name="Olson B.J."/>
        </authorList>
    </citation>
    <scope>NUCLEOTIDE SEQUENCE [LARGE SCALE GENOMIC DNA]</scope>
    <source>
        <strain evidence="4">NIES-2863</strain>
    </source>
</reference>
<dbReference type="EMBL" id="LSYV01000003">
    <property type="protein sequence ID" value="KXZ55822.1"/>
    <property type="molecule type" value="Genomic_DNA"/>
</dbReference>
<evidence type="ECO:0000313" key="3">
    <source>
        <dbReference type="EMBL" id="KXZ55822.1"/>
    </source>
</evidence>
<dbReference type="InterPro" id="IPR004183">
    <property type="entry name" value="Xdiol_dOase_suB"/>
</dbReference>
<dbReference type="OrthoDB" id="2132071at2759"/>
<feature type="compositionally biased region" description="Basic and acidic residues" evidence="1">
    <location>
        <begin position="203"/>
        <end position="213"/>
    </location>
</feature>
<dbReference type="Gene3D" id="3.40.830.10">
    <property type="entry name" value="LigB-like"/>
    <property type="match status" value="2"/>
</dbReference>